<dbReference type="InterPro" id="IPR000719">
    <property type="entry name" value="Prot_kinase_dom"/>
</dbReference>
<evidence type="ECO:0000256" key="1">
    <source>
        <dbReference type="ARBA" id="ARBA00022737"/>
    </source>
</evidence>
<dbReference type="PROSITE" id="PS00108">
    <property type="entry name" value="PROTEIN_KINASE_ST"/>
    <property type="match status" value="1"/>
</dbReference>
<keyword evidence="7" id="KW-1185">Reference proteome</keyword>
<dbReference type="SMART" id="SM00248">
    <property type="entry name" value="ANK"/>
    <property type="match status" value="11"/>
</dbReference>
<dbReference type="InterPro" id="IPR001245">
    <property type="entry name" value="Ser-Thr/Tyr_kinase_cat_dom"/>
</dbReference>
<name>A0AA39QWX2_9LECA</name>
<feature type="compositionally biased region" description="Low complexity" evidence="4">
    <location>
        <begin position="1"/>
        <end position="26"/>
    </location>
</feature>
<dbReference type="GO" id="GO:0004672">
    <property type="term" value="F:protein kinase activity"/>
    <property type="evidence" value="ECO:0007669"/>
    <property type="project" value="InterPro"/>
</dbReference>
<feature type="region of interest" description="Disordered" evidence="4">
    <location>
        <begin position="1"/>
        <end position="32"/>
    </location>
</feature>
<evidence type="ECO:0000256" key="2">
    <source>
        <dbReference type="ARBA" id="ARBA00023043"/>
    </source>
</evidence>
<dbReference type="InterPro" id="IPR008271">
    <property type="entry name" value="Ser/Thr_kinase_AS"/>
</dbReference>
<feature type="repeat" description="ANK" evidence="3">
    <location>
        <begin position="1315"/>
        <end position="1347"/>
    </location>
</feature>
<dbReference type="Pfam" id="PF00023">
    <property type="entry name" value="Ank"/>
    <property type="match status" value="2"/>
</dbReference>
<dbReference type="Pfam" id="PF07714">
    <property type="entry name" value="PK_Tyr_Ser-Thr"/>
    <property type="match status" value="1"/>
</dbReference>
<proteinExistence type="predicted"/>
<feature type="repeat" description="ANK" evidence="3">
    <location>
        <begin position="1069"/>
        <end position="1101"/>
    </location>
</feature>
<feature type="region of interest" description="Disordered" evidence="4">
    <location>
        <begin position="514"/>
        <end position="556"/>
    </location>
</feature>
<dbReference type="SUPFAM" id="SSF48403">
    <property type="entry name" value="Ankyrin repeat"/>
    <property type="match status" value="2"/>
</dbReference>
<dbReference type="GO" id="GO:0005524">
    <property type="term" value="F:ATP binding"/>
    <property type="evidence" value="ECO:0007669"/>
    <property type="project" value="InterPro"/>
</dbReference>
<organism evidence="6 7">
    <name type="scientific">Cladonia borealis</name>
    <dbReference type="NCBI Taxonomy" id="184061"/>
    <lineage>
        <taxon>Eukaryota</taxon>
        <taxon>Fungi</taxon>
        <taxon>Dikarya</taxon>
        <taxon>Ascomycota</taxon>
        <taxon>Pezizomycotina</taxon>
        <taxon>Lecanoromycetes</taxon>
        <taxon>OSLEUM clade</taxon>
        <taxon>Lecanoromycetidae</taxon>
        <taxon>Lecanorales</taxon>
        <taxon>Lecanorineae</taxon>
        <taxon>Cladoniaceae</taxon>
        <taxon>Cladonia</taxon>
    </lineage>
</organism>
<dbReference type="SUPFAM" id="SSF56112">
    <property type="entry name" value="Protein kinase-like (PK-like)"/>
    <property type="match status" value="1"/>
</dbReference>
<evidence type="ECO:0000313" key="6">
    <source>
        <dbReference type="EMBL" id="KAK0509784.1"/>
    </source>
</evidence>
<sequence length="1392" mass="153676">MASYRPRNYPSSSISSSRPLTPPSSSLDGADEDLKHKSTNAEVKYVPNILDLVTPSRDAANLTTQCIPAVFLQAEAVDSSVLLGSGASFSASLQRIPEGPQSSEVTTHMEGWSVTKTVAAPPRPKYAVYKVAKVAFKEDGEPFPEYRRALQSVLTEYHALIYPPLFHHANIIDFLGFAWGSNPFSAAHRLPAIVVEFAEHGTLADLLRKNRMLEVSVKHMLCLDIVRGLTALHGAGLVHGDVKAENVLVCSGANRKFVAKIADFGFSIVEATETAEVWVGGTKPWRAPETKNAIEVKLLRHTDTYSLGMLIWLICVDGRSPFDLLIPSTVLGVARNTEIERLKQSNELLLAATNKAWLMSWLRLKFDSGLETLLKTASKALVDAERSSEADLESASTRLREGLYEKLYEQTRQQKLIQSLDDIFSHSLQVNPTVRDLSVILHLLESIEDVPASVANVSEDYKHKTSSTDNINKYTITNHSGEAKKFTLVKDQSERAGDAQSSIPEVLTQFVSTPSVSTPSASTPSVFTPSMSTSTSAISSDQIKSKVDHRRGSVSTSMFEPAVKEPFKRSKDDTTIQTVAKLPHQSPLQTDTDTTEQSPSRLRSWTVQGYKHLWLSWQNMRILEPSEQHLIFNSMRGTSGPELFILCSLYMNGYGCNSNVIEALKKLKQAADKGHHISRAYMYRIYSACNQSEQANLPGRDYLYDYAIAGSRPAFEELQKVGPRDKAQYAQKFLGDACAGVGSSWFDRSEMLHGHTQSQWMNDAWFMEQIKDVDDLSTFTVNKRGDSVLHFAAACGRWRPFKSLIVDYKMDVNLLNPLGETPLLCACRSGQGGIAILCLQTYKANASIAANNGETPLHWLLSFSDPYIEPLLNDLIANGADIHAMTKDKISHSKFPGNIDVDFQMPGTSLSWAVHHNRPHIVKGLLSRGADPNLTIAKGEMYPLKWAAYYHHHQCLKLMVEHLEGKVTAVTSDGKIDKRKALIFGPVLAEAIRASDRFSMILRNGSDYLDHLHATLDLLREKTEYVNTQSSFNGNMLYYAVSEAHDEVVEYMFKHNWREETLNDPCVPGQRTALLEAIRWNRRPLVELLLSHGADAQARAANPFQPELLNWSALHVFAQECHNNDVSLVQTLVQTGIPVDGPTSPAPAEGNHTTNKSLNPDFYWLSLKDDPGPIETCETPFAIAVRHNAFHLGSTLLSLGANPNALSLSSGLFRSSHPLTILGHIIISNARYSSARLKYLLSLTDEHSVDIIVEPIRQLSALHRAAMAYQDVVSVVTNEGVKMQAFDLETNADIMSELLLRWPGSEQLDMKCGIVGNTALHLAVEAGNAGAVESLLQAGAGTGIRNEEGETAKMLAERVVGRGKANEEILLRLSLGKMGSNVFDGLMEEGLD</sequence>
<dbReference type="PANTHER" id="PTHR24198">
    <property type="entry name" value="ANKYRIN REPEAT AND PROTEIN KINASE DOMAIN-CONTAINING PROTEIN"/>
    <property type="match status" value="1"/>
</dbReference>
<dbReference type="InterPro" id="IPR036770">
    <property type="entry name" value="Ankyrin_rpt-contain_sf"/>
</dbReference>
<feature type="region of interest" description="Disordered" evidence="4">
    <location>
        <begin position="580"/>
        <end position="601"/>
    </location>
</feature>
<dbReference type="InterPro" id="IPR011009">
    <property type="entry name" value="Kinase-like_dom_sf"/>
</dbReference>
<dbReference type="PANTHER" id="PTHR24198:SF165">
    <property type="entry name" value="ANKYRIN REPEAT-CONTAINING PROTEIN-RELATED"/>
    <property type="match status" value="1"/>
</dbReference>
<evidence type="ECO:0000256" key="3">
    <source>
        <dbReference type="PROSITE-ProRule" id="PRU00023"/>
    </source>
</evidence>
<dbReference type="PROSITE" id="PS50011">
    <property type="entry name" value="PROTEIN_KINASE_DOM"/>
    <property type="match status" value="1"/>
</dbReference>
<dbReference type="PROSITE" id="PS50297">
    <property type="entry name" value="ANK_REP_REGION"/>
    <property type="match status" value="1"/>
</dbReference>
<dbReference type="PROSITE" id="PS50088">
    <property type="entry name" value="ANK_REPEAT"/>
    <property type="match status" value="3"/>
</dbReference>
<dbReference type="InterPro" id="IPR002110">
    <property type="entry name" value="Ankyrin_rpt"/>
</dbReference>
<dbReference type="EMBL" id="JAFEKC020000018">
    <property type="protein sequence ID" value="KAK0509784.1"/>
    <property type="molecule type" value="Genomic_DNA"/>
</dbReference>
<accession>A0AA39QWX2</accession>
<keyword evidence="2 3" id="KW-0040">ANK repeat</keyword>
<dbReference type="Pfam" id="PF12796">
    <property type="entry name" value="Ank_2"/>
    <property type="match status" value="2"/>
</dbReference>
<comment type="caution">
    <text evidence="6">The sequence shown here is derived from an EMBL/GenBank/DDBJ whole genome shotgun (WGS) entry which is preliminary data.</text>
</comment>
<keyword evidence="1" id="KW-0677">Repeat</keyword>
<feature type="compositionally biased region" description="Polar residues" evidence="4">
    <location>
        <begin position="586"/>
        <end position="601"/>
    </location>
</feature>
<dbReference type="SMART" id="SM00220">
    <property type="entry name" value="S_TKc"/>
    <property type="match status" value="1"/>
</dbReference>
<dbReference type="Gene3D" id="1.10.510.10">
    <property type="entry name" value="Transferase(Phosphotransferase) domain 1"/>
    <property type="match status" value="1"/>
</dbReference>
<gene>
    <name evidence="6" type="ORF">JMJ35_008178</name>
</gene>
<feature type="repeat" description="ANK" evidence="3">
    <location>
        <begin position="852"/>
        <end position="887"/>
    </location>
</feature>
<protein>
    <recommendedName>
        <fullName evidence="5">Protein kinase domain-containing protein</fullName>
    </recommendedName>
</protein>
<evidence type="ECO:0000256" key="4">
    <source>
        <dbReference type="SAM" id="MobiDB-lite"/>
    </source>
</evidence>
<dbReference type="Proteomes" id="UP001166286">
    <property type="component" value="Unassembled WGS sequence"/>
</dbReference>
<reference evidence="6" key="1">
    <citation type="submission" date="2023-03" db="EMBL/GenBank/DDBJ databases">
        <title>Complete genome of Cladonia borealis.</title>
        <authorList>
            <person name="Park H."/>
        </authorList>
    </citation>
    <scope>NUCLEOTIDE SEQUENCE</scope>
    <source>
        <strain evidence="6">ANT050790</strain>
    </source>
</reference>
<dbReference type="Gene3D" id="1.25.40.20">
    <property type="entry name" value="Ankyrin repeat-containing domain"/>
    <property type="match status" value="3"/>
</dbReference>
<evidence type="ECO:0000313" key="7">
    <source>
        <dbReference type="Proteomes" id="UP001166286"/>
    </source>
</evidence>
<evidence type="ECO:0000259" key="5">
    <source>
        <dbReference type="PROSITE" id="PS50011"/>
    </source>
</evidence>
<feature type="compositionally biased region" description="Low complexity" evidence="4">
    <location>
        <begin position="514"/>
        <end position="540"/>
    </location>
</feature>
<feature type="domain" description="Protein kinase" evidence="5">
    <location>
        <begin position="77"/>
        <end position="445"/>
    </location>
</feature>